<keyword evidence="1" id="KW-0548">Nucleotidyltransferase</keyword>
<dbReference type="AlphaFoldDB" id="A0A699H8W4"/>
<keyword evidence="1" id="KW-0808">Transferase</keyword>
<dbReference type="PANTHER" id="PTHR33116">
    <property type="entry name" value="REVERSE TRANSCRIPTASE ZINC-BINDING DOMAIN-CONTAINING PROTEIN-RELATED-RELATED"/>
    <property type="match status" value="1"/>
</dbReference>
<gene>
    <name evidence="1" type="ORF">Tci_285188</name>
</gene>
<organism evidence="1">
    <name type="scientific">Tanacetum cinerariifolium</name>
    <name type="common">Dalmatian daisy</name>
    <name type="synonym">Chrysanthemum cinerariifolium</name>
    <dbReference type="NCBI Taxonomy" id="118510"/>
    <lineage>
        <taxon>Eukaryota</taxon>
        <taxon>Viridiplantae</taxon>
        <taxon>Streptophyta</taxon>
        <taxon>Embryophyta</taxon>
        <taxon>Tracheophyta</taxon>
        <taxon>Spermatophyta</taxon>
        <taxon>Magnoliopsida</taxon>
        <taxon>eudicotyledons</taxon>
        <taxon>Gunneridae</taxon>
        <taxon>Pentapetalae</taxon>
        <taxon>asterids</taxon>
        <taxon>campanulids</taxon>
        <taxon>Asterales</taxon>
        <taxon>Asteraceae</taxon>
        <taxon>Asteroideae</taxon>
        <taxon>Anthemideae</taxon>
        <taxon>Anthemidinae</taxon>
        <taxon>Tanacetum</taxon>
    </lineage>
</organism>
<name>A0A699H8W4_TANCI</name>
<dbReference type="InterPro" id="IPR036691">
    <property type="entry name" value="Endo/exonu/phosph_ase_sf"/>
</dbReference>
<comment type="caution">
    <text evidence="1">The sequence shown here is derived from an EMBL/GenBank/DDBJ whole genome shotgun (WGS) entry which is preliminary data.</text>
</comment>
<keyword evidence="1" id="KW-0695">RNA-directed DNA polymerase</keyword>
<dbReference type="SUPFAM" id="SSF56219">
    <property type="entry name" value="DNase I-like"/>
    <property type="match status" value="1"/>
</dbReference>
<protein>
    <submittedName>
        <fullName evidence="1">RNA-directed DNA polymerase, eukaryota</fullName>
    </submittedName>
</protein>
<evidence type="ECO:0000313" key="1">
    <source>
        <dbReference type="EMBL" id="GEX13213.1"/>
    </source>
</evidence>
<dbReference type="PANTHER" id="PTHR33116:SF79">
    <property type="entry name" value="REVERSE TRANSCRIPTASE DOMAIN, ZINC FINGER, CCHC-TYPE-RELATED"/>
    <property type="match status" value="1"/>
</dbReference>
<dbReference type="Gene3D" id="3.60.10.10">
    <property type="entry name" value="Endonuclease/exonuclease/phosphatase"/>
    <property type="match status" value="1"/>
</dbReference>
<reference evidence="1" key="1">
    <citation type="journal article" date="2019" name="Sci. Rep.">
        <title>Draft genome of Tanacetum cinerariifolium, the natural source of mosquito coil.</title>
        <authorList>
            <person name="Yamashiro T."/>
            <person name="Shiraishi A."/>
            <person name="Satake H."/>
            <person name="Nakayama K."/>
        </authorList>
    </citation>
    <scope>NUCLEOTIDE SEQUENCE</scope>
</reference>
<sequence>MMMMKNVVPPFSKSMKKPTFTFMSKSWLGAPCKVGLINVYGPQSSSLKEILWSSIEQIVNSNSSDAIWIVFGDFNAVRCREERVGTNFNQREASIFNDFIFRLSCGLANFGLKPFIIFDKWIKNKDIMEVVANSWSNCPDDSALLRADDLQVAILEACNKGIYKGMSLVHGGFGLKMKLPKSRIFEVGIDIEDVETVASSFGCMHGSIPFMYLGLPVGKSMHFYEGWGEVVNRVRDRLFAWKAKSLSIGGILTLIKFLLCSIPIYHLSLFKAPDKIINLLESIRARFFWGFKDGAYGVWCGILKSNSTINDIDPSLVDSFKLKVSNGSGISFWKDMWCYGGSRVMDLFPRLFALDSFPGCSVKDRWELVNGAWVGMWSWHYPPRDKALDDLASLVSLIGNLFLVDDGMDKWVWSNDNSGSSRASINRLATRLNLVNRGVSIDSDVSPFCKACGESVNHCLLICPKCGIWEVWNWRNKLVHAPLDDRAKVREDDIFPSIQRLSNTWISARSNIQSSNWSVWISNPRSLLSIS</sequence>
<dbReference type="EMBL" id="BKCJ010091193">
    <property type="protein sequence ID" value="GEX13213.1"/>
    <property type="molecule type" value="Genomic_DNA"/>
</dbReference>
<accession>A0A699H8W4</accession>
<dbReference type="GO" id="GO:0003964">
    <property type="term" value="F:RNA-directed DNA polymerase activity"/>
    <property type="evidence" value="ECO:0007669"/>
    <property type="project" value="UniProtKB-KW"/>
</dbReference>
<proteinExistence type="predicted"/>